<comment type="caution">
    <text evidence="7">The sequence shown here is derived from an EMBL/GenBank/DDBJ whole genome shotgun (WGS) entry which is preliminary data.</text>
</comment>
<accession>V5ZBK7</accession>
<dbReference type="Gene3D" id="2.60.40.1090">
    <property type="entry name" value="Fimbrial-type adhesion domain"/>
    <property type="match status" value="1"/>
</dbReference>
<dbReference type="InterPro" id="IPR000259">
    <property type="entry name" value="Adhesion_dom_fimbrial"/>
</dbReference>
<reference evidence="7 8" key="1">
    <citation type="journal article" date="2013" name="Syst. Appl. Microbiol.">
        <title>Phylogenetic position and virulence apparatus of the pear flower necrosis pathogen Erwinia piriflorinigrans CFBP 5888T as assessed by comparative genomics.</title>
        <authorList>
            <person name="Smits T.H."/>
            <person name="Rezzonico F."/>
            <person name="Lopez M.M."/>
            <person name="Blom J."/>
            <person name="Goesmann A."/>
            <person name="Frey J.E."/>
            <person name="Duffy B."/>
        </authorList>
    </citation>
    <scope>NUCLEOTIDE SEQUENCE [LARGE SCALE GENOMIC DNA]</scope>
    <source>
        <strain evidence="8">CFBP5888</strain>
    </source>
</reference>
<feature type="chain" id="PRO_5004744822" evidence="5">
    <location>
        <begin position="23"/>
        <end position="169"/>
    </location>
</feature>
<dbReference type="PANTHER" id="PTHR33420">
    <property type="entry name" value="FIMBRIAL SUBUNIT ELFA-RELATED"/>
    <property type="match status" value="1"/>
</dbReference>
<evidence type="ECO:0000313" key="8">
    <source>
        <dbReference type="Proteomes" id="UP000018217"/>
    </source>
</evidence>
<dbReference type="GO" id="GO:0043709">
    <property type="term" value="P:cell adhesion involved in single-species biofilm formation"/>
    <property type="evidence" value="ECO:0007669"/>
    <property type="project" value="TreeGrafter"/>
</dbReference>
<dbReference type="STRING" id="1161919.EPIR_3037"/>
<comment type="similarity">
    <text evidence="2">Belongs to the fimbrial protein family.</text>
</comment>
<evidence type="ECO:0000256" key="1">
    <source>
        <dbReference type="ARBA" id="ARBA00004561"/>
    </source>
</evidence>
<dbReference type="SUPFAM" id="SSF49401">
    <property type="entry name" value="Bacterial adhesins"/>
    <property type="match status" value="1"/>
</dbReference>
<keyword evidence="4" id="KW-0281">Fimbrium</keyword>
<dbReference type="PANTHER" id="PTHR33420:SF3">
    <property type="entry name" value="FIMBRIAL SUBUNIT ELFA"/>
    <property type="match status" value="1"/>
</dbReference>
<name>V5ZBK7_9GAMM</name>
<dbReference type="Proteomes" id="UP000018217">
    <property type="component" value="Unassembled WGS sequence"/>
</dbReference>
<evidence type="ECO:0000256" key="5">
    <source>
        <dbReference type="SAM" id="SignalP"/>
    </source>
</evidence>
<evidence type="ECO:0000259" key="6">
    <source>
        <dbReference type="Pfam" id="PF00419"/>
    </source>
</evidence>
<dbReference type="InterPro" id="IPR008966">
    <property type="entry name" value="Adhesion_dom_sf"/>
</dbReference>
<comment type="subcellular location">
    <subcellularLocation>
        <location evidence="1">Fimbrium</location>
    </subcellularLocation>
</comment>
<feature type="signal peptide" evidence="5">
    <location>
        <begin position="1"/>
        <end position="22"/>
    </location>
</feature>
<dbReference type="InterPro" id="IPR050263">
    <property type="entry name" value="Bact_Fimbrial_Adh_Pro"/>
</dbReference>
<evidence type="ECO:0000256" key="3">
    <source>
        <dbReference type="ARBA" id="ARBA00022729"/>
    </source>
</evidence>
<dbReference type="Pfam" id="PF00419">
    <property type="entry name" value="Fimbrial"/>
    <property type="match status" value="1"/>
</dbReference>
<dbReference type="GO" id="GO:0009289">
    <property type="term" value="C:pilus"/>
    <property type="evidence" value="ECO:0007669"/>
    <property type="project" value="UniProtKB-SubCell"/>
</dbReference>
<protein>
    <submittedName>
        <fullName evidence="7">Fimbrin-like protein fimI</fullName>
    </submittedName>
</protein>
<sequence>MKKVLLPLTWIVLMLANAGAEAGTQLDFTATVVQSCTLSMSSNPLVVDMGRYPTSYFPRASTYSPRKPFEIHISGCAKSKIALKWTGNIANGDQYLLAVNGAKGLGILVGDQDKNRLSTFTQTPQDDMFITMPDDGNYNFHMIAFYKSYLDSVTAGPANASATVEVIYG</sequence>
<dbReference type="InterPro" id="IPR036937">
    <property type="entry name" value="Adhesion_dom_fimbrial_sf"/>
</dbReference>
<keyword evidence="8" id="KW-1185">Reference proteome</keyword>
<dbReference type="RefSeq" id="WP_023656165.1">
    <property type="nucleotide sequence ID" value="NZ_CAHS01000020.1"/>
</dbReference>
<evidence type="ECO:0000256" key="2">
    <source>
        <dbReference type="ARBA" id="ARBA00006671"/>
    </source>
</evidence>
<evidence type="ECO:0000256" key="4">
    <source>
        <dbReference type="ARBA" id="ARBA00023263"/>
    </source>
</evidence>
<organism evidence="7 8">
    <name type="scientific">Erwinia piriflorinigrans CFBP 5888</name>
    <dbReference type="NCBI Taxonomy" id="1161919"/>
    <lineage>
        <taxon>Bacteria</taxon>
        <taxon>Pseudomonadati</taxon>
        <taxon>Pseudomonadota</taxon>
        <taxon>Gammaproteobacteria</taxon>
        <taxon>Enterobacterales</taxon>
        <taxon>Erwiniaceae</taxon>
        <taxon>Erwinia</taxon>
    </lineage>
</organism>
<dbReference type="EMBL" id="CAHS01000020">
    <property type="protein sequence ID" value="CCG88400.1"/>
    <property type="molecule type" value="Genomic_DNA"/>
</dbReference>
<evidence type="ECO:0000313" key="7">
    <source>
        <dbReference type="EMBL" id="CCG88400.1"/>
    </source>
</evidence>
<gene>
    <name evidence="7" type="primary">etfA3</name>
    <name evidence="7" type="ORF">EPIR_3037</name>
</gene>
<dbReference type="OrthoDB" id="6466366at2"/>
<dbReference type="AlphaFoldDB" id="V5ZBK7"/>
<feature type="domain" description="Fimbrial-type adhesion" evidence="6">
    <location>
        <begin position="29"/>
        <end position="168"/>
    </location>
</feature>
<keyword evidence="3 5" id="KW-0732">Signal</keyword>
<proteinExistence type="inferred from homology"/>